<accession>A0A4V1M317</accession>
<dbReference type="EMBL" id="SDIL01000144">
    <property type="protein sequence ID" value="RXK35310.1"/>
    <property type="molecule type" value="Genomic_DNA"/>
</dbReference>
<sequence length="424" mass="45799">MFKRTLSPSTSSRRTRASTVAILPDVDPELLMRQTKRMRITSQAPAHSQPPLVDASRRALDTIKDRYQSGPSHTQQSSSLDDAIIEQFLDLDGGAGPSATGENPSPAKSVESEHGTIVENQNSPGNKSPVPPSEHLDGLDDVPPELEIIFRAPRKVSANDELAKALDARKDSEIATLWAKMSFSSVRIALKDEALDRFRETGAIKPTVKWFGNALDRLAQGWRLRNKNGAVVRLEGELCSDCQRRLDGGEDFRVGCIGPLGGVCGECSAKGTSKCSVKNNNPEAKFREGVTVGAQTVTSKVTFVLEHELCAVSARYRSLSSQDQSSSLTQLSAYIHLFSSLLLPLPPVHLGLYKSLHLIPSNYAPPSPSETLDHLTSAADPTGLTSSQPVAGPSSSPHTPLPRNVIRIPASVRRPRANSTTSNF</sequence>
<reference evidence="2 3" key="1">
    <citation type="submission" date="2016-06" db="EMBL/GenBank/DDBJ databases">
        <title>Evolution of pathogenesis and genome organization in the Tremellales.</title>
        <authorList>
            <person name="Cuomo C."/>
            <person name="Litvintseva A."/>
            <person name="Heitman J."/>
            <person name="Chen Y."/>
            <person name="Sun S."/>
            <person name="Springer D."/>
            <person name="Dromer F."/>
            <person name="Young S."/>
            <person name="Zeng Q."/>
            <person name="Chapman S."/>
            <person name="Gujja S."/>
            <person name="Saif S."/>
            <person name="Birren B."/>
        </authorList>
    </citation>
    <scope>NUCLEOTIDE SEQUENCE [LARGE SCALE GENOMIC DNA]</scope>
    <source>
        <strain evidence="2 3">ATCC 28783</strain>
    </source>
</reference>
<protein>
    <submittedName>
        <fullName evidence="2">Uncharacterized protein</fullName>
    </submittedName>
</protein>
<evidence type="ECO:0000313" key="2">
    <source>
        <dbReference type="EMBL" id="RXK35310.1"/>
    </source>
</evidence>
<dbReference type="VEuPathDB" id="FungiDB:TREMEDRAFT_65244"/>
<name>A0A4V1M317_TREME</name>
<dbReference type="InParanoid" id="A0A4V1M317"/>
<feature type="compositionally biased region" description="Polar residues" evidence="1">
    <location>
        <begin position="383"/>
        <end position="398"/>
    </location>
</feature>
<gene>
    <name evidence="2" type="ORF">M231_07413</name>
</gene>
<feature type="region of interest" description="Disordered" evidence="1">
    <location>
        <begin position="366"/>
        <end position="424"/>
    </location>
</feature>
<dbReference type="AlphaFoldDB" id="A0A4V1M317"/>
<evidence type="ECO:0000313" key="3">
    <source>
        <dbReference type="Proteomes" id="UP000289152"/>
    </source>
</evidence>
<proteinExistence type="predicted"/>
<feature type="region of interest" description="Disordered" evidence="1">
    <location>
        <begin position="91"/>
        <end position="139"/>
    </location>
</feature>
<keyword evidence="3" id="KW-1185">Reference proteome</keyword>
<organism evidence="2 3">
    <name type="scientific">Tremella mesenterica</name>
    <name type="common">Jelly fungus</name>
    <dbReference type="NCBI Taxonomy" id="5217"/>
    <lineage>
        <taxon>Eukaryota</taxon>
        <taxon>Fungi</taxon>
        <taxon>Dikarya</taxon>
        <taxon>Basidiomycota</taxon>
        <taxon>Agaricomycotina</taxon>
        <taxon>Tremellomycetes</taxon>
        <taxon>Tremellales</taxon>
        <taxon>Tremellaceae</taxon>
        <taxon>Tremella</taxon>
    </lineage>
</organism>
<evidence type="ECO:0000256" key="1">
    <source>
        <dbReference type="SAM" id="MobiDB-lite"/>
    </source>
</evidence>
<dbReference type="Proteomes" id="UP000289152">
    <property type="component" value="Unassembled WGS sequence"/>
</dbReference>
<comment type="caution">
    <text evidence="2">The sequence shown here is derived from an EMBL/GenBank/DDBJ whole genome shotgun (WGS) entry which is preliminary data.</text>
</comment>